<feature type="transmembrane region" description="Helical" evidence="6">
    <location>
        <begin position="255"/>
        <end position="275"/>
    </location>
</feature>
<evidence type="ECO:0000256" key="2">
    <source>
        <dbReference type="ARBA" id="ARBA00022448"/>
    </source>
</evidence>
<feature type="domain" description="Major facilitator superfamily (MFS) profile" evidence="7">
    <location>
        <begin position="12"/>
        <end position="399"/>
    </location>
</feature>
<evidence type="ECO:0000313" key="11">
    <source>
        <dbReference type="Proteomes" id="UP000183039"/>
    </source>
</evidence>
<dbReference type="RefSeq" id="WP_071876734.1">
    <property type="nucleotide sequence ID" value="NZ_JXLC01000004.1"/>
</dbReference>
<dbReference type="InterPro" id="IPR050382">
    <property type="entry name" value="MFS_Na/Anion_cotransporter"/>
</dbReference>
<feature type="transmembrane region" description="Helical" evidence="6">
    <location>
        <begin position="216"/>
        <end position="235"/>
    </location>
</feature>
<reference evidence="9 11" key="1">
    <citation type="submission" date="2014-12" db="EMBL/GenBank/DDBJ databases">
        <title>Draft genome sequences of 29 type strains of Enterococci.</title>
        <authorList>
            <person name="Zhong Z."/>
            <person name="Sun Z."/>
            <person name="Liu W."/>
            <person name="Zhang W."/>
            <person name="Zhang H."/>
        </authorList>
    </citation>
    <scope>NUCLEOTIDE SEQUENCE [LARGE SCALE GENOMIC DNA]</scope>
    <source>
        <strain evidence="9 11">DSM 22801</strain>
    </source>
</reference>
<feature type="transmembrane region" description="Helical" evidence="6">
    <location>
        <begin position="376"/>
        <end position="396"/>
    </location>
</feature>
<dbReference type="Proteomes" id="UP000183039">
    <property type="component" value="Unassembled WGS sequence"/>
</dbReference>
<evidence type="ECO:0000313" key="8">
    <source>
        <dbReference type="EMBL" id="ALR99956.1"/>
    </source>
</evidence>
<keyword evidence="4 6" id="KW-1133">Transmembrane helix</keyword>
<feature type="transmembrane region" description="Helical" evidence="6">
    <location>
        <begin position="287"/>
        <end position="305"/>
    </location>
</feature>
<dbReference type="CDD" id="cd17319">
    <property type="entry name" value="MFS_ExuT_GudP_like"/>
    <property type="match status" value="1"/>
</dbReference>
<keyword evidence="10" id="KW-1185">Reference proteome</keyword>
<dbReference type="PANTHER" id="PTHR11662:SF399">
    <property type="entry name" value="FI19708P1-RELATED"/>
    <property type="match status" value="1"/>
</dbReference>
<organism evidence="9 11">
    <name type="scientific">Enterococcus silesiacus</name>
    <dbReference type="NCBI Taxonomy" id="332949"/>
    <lineage>
        <taxon>Bacteria</taxon>
        <taxon>Bacillati</taxon>
        <taxon>Bacillota</taxon>
        <taxon>Bacilli</taxon>
        <taxon>Lactobacillales</taxon>
        <taxon>Enterococcaceae</taxon>
        <taxon>Enterococcus</taxon>
    </lineage>
</organism>
<feature type="transmembrane region" description="Helical" evidence="6">
    <location>
        <begin position="77"/>
        <end position="93"/>
    </location>
</feature>
<evidence type="ECO:0000313" key="9">
    <source>
        <dbReference type="EMBL" id="OJG92736.1"/>
    </source>
</evidence>
<dbReference type="EMBL" id="CP013614">
    <property type="protein sequence ID" value="ALR99956.1"/>
    <property type="molecule type" value="Genomic_DNA"/>
</dbReference>
<feature type="transmembrane region" description="Helical" evidence="6">
    <location>
        <begin position="311"/>
        <end position="334"/>
    </location>
</feature>
<dbReference type="InterPro" id="IPR036259">
    <property type="entry name" value="MFS_trans_sf"/>
</dbReference>
<dbReference type="Gene3D" id="1.20.1250.20">
    <property type="entry name" value="MFS general substrate transporter like domains"/>
    <property type="match status" value="2"/>
</dbReference>
<dbReference type="PROSITE" id="PS50850">
    <property type="entry name" value="MFS"/>
    <property type="match status" value="1"/>
</dbReference>
<dbReference type="OrthoDB" id="9773404at2"/>
<dbReference type="Pfam" id="PF07690">
    <property type="entry name" value="MFS_1"/>
    <property type="match status" value="1"/>
</dbReference>
<sequence>MEKNGTKKTGLLLVALFLGYTMVYIDKLSVGYSLIPISTEFGLEPAAKGMIMSAFFLGYALMQIPMGLVINKVGSRIVLIGSVLGMGLFSFLFGFGTSLIMFMSLRFLTGLLAHSGYASSASKEVTMNFPPEKRTFAQGILLSSSGVAGFIGPLALSPIITNAGWKNAYMILTALAVAIAIFLIIAIPRNEKTKEKADAVATKTDKISIFVIWSDIRVWILFLSSFFINCLLYGLSSWVPSFLTGERGLDLNGAAVISSVGGLFMLVGSIGGSYVVGKFFQHKEKAVVAIMAILGAVSAFGSYYIGNLVLLSIVMGLANFFLIIAFVTMMSIPLRIFEGAKFAPSYGTLATGGILGGFVSPTLIGKLVELSNGQYISTFIFFLVVGLLTAVAIMFIKQK</sequence>
<feature type="transmembrane region" description="Helical" evidence="6">
    <location>
        <begin position="167"/>
        <end position="187"/>
    </location>
</feature>
<evidence type="ECO:0000256" key="3">
    <source>
        <dbReference type="ARBA" id="ARBA00022692"/>
    </source>
</evidence>
<dbReference type="PANTHER" id="PTHR11662">
    <property type="entry name" value="SOLUTE CARRIER FAMILY 17"/>
    <property type="match status" value="1"/>
</dbReference>
<evidence type="ECO:0000256" key="5">
    <source>
        <dbReference type="ARBA" id="ARBA00023136"/>
    </source>
</evidence>
<evidence type="ECO:0000256" key="1">
    <source>
        <dbReference type="ARBA" id="ARBA00004651"/>
    </source>
</evidence>
<dbReference type="InterPro" id="IPR020846">
    <property type="entry name" value="MFS_dom"/>
</dbReference>
<accession>A0A0S3K6X7</accession>
<feature type="transmembrane region" description="Helical" evidence="6">
    <location>
        <begin position="49"/>
        <end position="70"/>
    </location>
</feature>
<reference evidence="8 10" key="2">
    <citation type="submission" date="2015-12" db="EMBL/GenBank/DDBJ databases">
        <authorList>
            <person name="Lauer A."/>
            <person name="Humrighouse B."/>
            <person name="Loparev V."/>
            <person name="Shewmaker P.L."/>
            <person name="Whitney A.M."/>
            <person name="McLaughlin R.W."/>
        </authorList>
    </citation>
    <scope>NUCLEOTIDE SEQUENCE [LARGE SCALE GENOMIC DNA]</scope>
    <source>
        <strain evidence="8 10">LMG 23085</strain>
    </source>
</reference>
<dbReference type="GO" id="GO:0022857">
    <property type="term" value="F:transmembrane transporter activity"/>
    <property type="evidence" value="ECO:0007669"/>
    <property type="project" value="InterPro"/>
</dbReference>
<dbReference type="AlphaFoldDB" id="A0A0S3K6X7"/>
<evidence type="ECO:0000256" key="4">
    <source>
        <dbReference type="ARBA" id="ARBA00022989"/>
    </source>
</evidence>
<keyword evidence="3 6" id="KW-0812">Transmembrane</keyword>
<keyword evidence="2" id="KW-0813">Transport</keyword>
<evidence type="ECO:0000256" key="6">
    <source>
        <dbReference type="SAM" id="Phobius"/>
    </source>
</evidence>
<comment type="subcellular location">
    <subcellularLocation>
        <location evidence="1">Cell membrane</location>
        <topology evidence="1">Multi-pass membrane protein</topology>
    </subcellularLocation>
</comment>
<protein>
    <submittedName>
        <fullName evidence="8">MFS transporter</fullName>
    </submittedName>
</protein>
<name>A0A0S3K6X7_9ENTE</name>
<dbReference type="KEGG" id="ess:ATZ33_00730"/>
<gene>
    <name evidence="8" type="ORF">ATZ33_00730</name>
    <name evidence="9" type="ORF">RV15_GL002681</name>
</gene>
<dbReference type="InterPro" id="IPR011701">
    <property type="entry name" value="MFS"/>
</dbReference>
<feature type="transmembrane region" description="Helical" evidence="6">
    <location>
        <begin position="346"/>
        <end position="364"/>
    </location>
</feature>
<dbReference type="GO" id="GO:0005886">
    <property type="term" value="C:plasma membrane"/>
    <property type="evidence" value="ECO:0007669"/>
    <property type="project" value="UniProtKB-SubCell"/>
</dbReference>
<dbReference type="SUPFAM" id="SSF103473">
    <property type="entry name" value="MFS general substrate transporter"/>
    <property type="match status" value="1"/>
</dbReference>
<dbReference type="EMBL" id="JXLC01000004">
    <property type="protein sequence ID" value="OJG92736.1"/>
    <property type="molecule type" value="Genomic_DNA"/>
</dbReference>
<keyword evidence="5 6" id="KW-0472">Membrane</keyword>
<evidence type="ECO:0000259" key="7">
    <source>
        <dbReference type="PROSITE" id="PS50850"/>
    </source>
</evidence>
<dbReference type="Proteomes" id="UP000065511">
    <property type="component" value="Chromosome"/>
</dbReference>
<proteinExistence type="predicted"/>
<evidence type="ECO:0000313" key="10">
    <source>
        <dbReference type="Proteomes" id="UP000065511"/>
    </source>
</evidence>